<keyword evidence="4" id="KW-0804">Transcription</keyword>
<dbReference type="GeneID" id="98172530"/>
<reference evidence="8 9" key="1">
    <citation type="submission" date="2024-09" db="EMBL/GenBank/DDBJ databases">
        <title>Itraconazole resistance in Madurella fahalii resulting from another homologue of gene encoding cytochrome P450 14-alpha sterol demethylase (CYP51).</title>
        <authorList>
            <person name="Yoshioka I."/>
            <person name="Fahal A.H."/>
            <person name="Kaneko S."/>
            <person name="Yaguchi T."/>
        </authorList>
    </citation>
    <scope>NUCLEOTIDE SEQUENCE [LARGE SCALE GENOMIC DNA]</scope>
    <source>
        <strain evidence="8 9">IFM 68171</strain>
    </source>
</reference>
<dbReference type="SUPFAM" id="SSF57701">
    <property type="entry name" value="Zn2/Cys6 DNA-binding domain"/>
    <property type="match status" value="1"/>
</dbReference>
<evidence type="ECO:0000313" key="9">
    <source>
        <dbReference type="Proteomes" id="UP001628179"/>
    </source>
</evidence>
<dbReference type="Gene3D" id="4.10.240.10">
    <property type="entry name" value="Zn(2)-C6 fungal-type DNA-binding domain"/>
    <property type="match status" value="1"/>
</dbReference>
<sequence>METEQLPLRRGGGEGHNSSTLTGQLSCVQCRSRKLKCDRKRPMCDRCVKQNETCSYPGSRLRALGRRKTVRELEERIEELEGLLRAANIGTAQEAGPDLAQGPSPSLHDLDLFGIDHIPNHQDISFGQGSLIDPGLPALPQESANQLIGLGLFEQLPPFDVIDELTLLYFQNIHAGAPMLHQANYTAALRLPPHMRPPMCLQYIVMASAAATSEIYRHLSEPFYQRARVYAEADELKGQGETFTTLAHAQSWCLISAYECHVYATFTRASTSLCRGVRIAQMLKLHQLDIQEPEPLHSGLLPPRNPIEAEERRRTWWVVFLADRFLASITGWPSLIDERRIRTNLPCTEESFRAGTSDEPPVPLSKGLHELELGRGAQISPLAVRLLAANELLHALDHCAQHRFADDGSEDNQERPYWRRLREIDANLGVLTVFLPEELHLSRNPRSLDAILVHTCTHMAIIHLHHTALRLMRRHSTGSHLIAQSEARLLPAANGILAVFRTAGDGVGTAIRNPLLSFAAYMAASVFLEDYSQASAGGGGRVAGVYNRSRQSEDSLDFLARILVFFGRSSPLVRANAFQLAADMKRTGYDESMVDKVMSQFEASGGPTSEIRMPSSYGLPMLFCPALTSTPGPSEGPVFGLHGSPGSWGHDGSNTSIPLHDHSMPGPSLTGHGVASSMLQTGVSDGLFSQLPEDPGTFLS</sequence>
<dbReference type="PANTHER" id="PTHR47338:SF10">
    <property type="entry name" value="TRANSCRIPTION FACTOR DOMAIN-CONTAINING PROTEIN-RELATED"/>
    <property type="match status" value="1"/>
</dbReference>
<keyword evidence="2" id="KW-0479">Metal-binding</keyword>
<dbReference type="SMART" id="SM00066">
    <property type="entry name" value="GAL4"/>
    <property type="match status" value="1"/>
</dbReference>
<dbReference type="InterPro" id="IPR036864">
    <property type="entry name" value="Zn2-C6_fun-type_DNA-bd_sf"/>
</dbReference>
<dbReference type="PROSITE" id="PS00463">
    <property type="entry name" value="ZN2_CY6_FUNGAL_1"/>
    <property type="match status" value="1"/>
</dbReference>
<evidence type="ECO:0000256" key="1">
    <source>
        <dbReference type="ARBA" id="ARBA00004123"/>
    </source>
</evidence>
<dbReference type="PANTHER" id="PTHR47338">
    <property type="entry name" value="ZN(II)2CYS6 TRANSCRIPTION FACTOR (EUROFUNG)-RELATED"/>
    <property type="match status" value="1"/>
</dbReference>
<evidence type="ECO:0000313" key="8">
    <source>
        <dbReference type="EMBL" id="GAB1311575.1"/>
    </source>
</evidence>
<dbReference type="InterPro" id="IPR007219">
    <property type="entry name" value="XnlR_reg_dom"/>
</dbReference>
<gene>
    <name evidence="8" type="ORF">MFIFM68171_01785</name>
</gene>
<dbReference type="CDD" id="cd00067">
    <property type="entry name" value="GAL4"/>
    <property type="match status" value="1"/>
</dbReference>
<proteinExistence type="predicted"/>
<comment type="subcellular location">
    <subcellularLocation>
        <location evidence="1">Nucleus</location>
    </subcellularLocation>
</comment>
<dbReference type="EMBL" id="BAAFSV010000001">
    <property type="protein sequence ID" value="GAB1311575.1"/>
    <property type="molecule type" value="Genomic_DNA"/>
</dbReference>
<dbReference type="RefSeq" id="XP_070913308.1">
    <property type="nucleotide sequence ID" value="XM_071057207.1"/>
</dbReference>
<comment type="caution">
    <text evidence="8">The sequence shown here is derived from an EMBL/GenBank/DDBJ whole genome shotgun (WGS) entry which is preliminary data.</text>
</comment>
<evidence type="ECO:0000256" key="5">
    <source>
        <dbReference type="ARBA" id="ARBA00023242"/>
    </source>
</evidence>
<name>A0ABQ0G1E0_9PEZI</name>
<evidence type="ECO:0000256" key="3">
    <source>
        <dbReference type="ARBA" id="ARBA00023015"/>
    </source>
</evidence>
<dbReference type="SMART" id="SM00906">
    <property type="entry name" value="Fungal_trans"/>
    <property type="match status" value="1"/>
</dbReference>
<dbReference type="Proteomes" id="UP001628179">
    <property type="component" value="Unassembled WGS sequence"/>
</dbReference>
<protein>
    <recommendedName>
        <fullName evidence="7">Zn(2)-C6 fungal-type domain-containing protein</fullName>
    </recommendedName>
</protein>
<dbReference type="CDD" id="cd12148">
    <property type="entry name" value="fungal_TF_MHR"/>
    <property type="match status" value="1"/>
</dbReference>
<keyword evidence="9" id="KW-1185">Reference proteome</keyword>
<evidence type="ECO:0000256" key="6">
    <source>
        <dbReference type="SAM" id="MobiDB-lite"/>
    </source>
</evidence>
<dbReference type="InterPro" id="IPR050815">
    <property type="entry name" value="TF_fung"/>
</dbReference>
<organism evidence="8 9">
    <name type="scientific">Madurella fahalii</name>
    <dbReference type="NCBI Taxonomy" id="1157608"/>
    <lineage>
        <taxon>Eukaryota</taxon>
        <taxon>Fungi</taxon>
        <taxon>Dikarya</taxon>
        <taxon>Ascomycota</taxon>
        <taxon>Pezizomycotina</taxon>
        <taxon>Sordariomycetes</taxon>
        <taxon>Sordariomycetidae</taxon>
        <taxon>Sordariales</taxon>
        <taxon>Sordariales incertae sedis</taxon>
        <taxon>Madurella</taxon>
    </lineage>
</organism>
<keyword evidence="3" id="KW-0805">Transcription regulation</keyword>
<accession>A0ABQ0G1E0</accession>
<dbReference type="PROSITE" id="PS50048">
    <property type="entry name" value="ZN2_CY6_FUNGAL_2"/>
    <property type="match status" value="1"/>
</dbReference>
<feature type="region of interest" description="Disordered" evidence="6">
    <location>
        <begin position="634"/>
        <end position="675"/>
    </location>
</feature>
<keyword evidence="5" id="KW-0539">Nucleus</keyword>
<dbReference type="Pfam" id="PF00172">
    <property type="entry name" value="Zn_clus"/>
    <property type="match status" value="1"/>
</dbReference>
<evidence type="ECO:0000256" key="4">
    <source>
        <dbReference type="ARBA" id="ARBA00023163"/>
    </source>
</evidence>
<feature type="domain" description="Zn(2)-C6 fungal-type" evidence="7">
    <location>
        <begin position="26"/>
        <end position="56"/>
    </location>
</feature>
<evidence type="ECO:0000259" key="7">
    <source>
        <dbReference type="PROSITE" id="PS50048"/>
    </source>
</evidence>
<evidence type="ECO:0000256" key="2">
    <source>
        <dbReference type="ARBA" id="ARBA00022723"/>
    </source>
</evidence>
<dbReference type="InterPro" id="IPR001138">
    <property type="entry name" value="Zn2Cys6_DnaBD"/>
</dbReference>
<dbReference type="Pfam" id="PF04082">
    <property type="entry name" value="Fungal_trans"/>
    <property type="match status" value="1"/>
</dbReference>